<sequence length="51" mass="5890">MKLGQDWMVGFLYLCTAFIAYMVKKGGMRHCPQCKHLLSNHARRADGSFRD</sequence>
<feature type="transmembrane region" description="Helical" evidence="1">
    <location>
        <begin position="6"/>
        <end position="23"/>
    </location>
</feature>
<keyword evidence="3" id="KW-1185">Reference proteome</keyword>
<dbReference type="AlphaFoldDB" id="A0A918I122"/>
<reference evidence="2" key="2">
    <citation type="submission" date="2020-09" db="EMBL/GenBank/DDBJ databases">
        <authorList>
            <person name="Sun Q."/>
            <person name="Ohkuma M."/>
        </authorList>
    </citation>
    <scope>NUCLEOTIDE SEQUENCE</scope>
    <source>
        <strain evidence="2">JCM 4391</strain>
    </source>
</reference>
<keyword evidence="1" id="KW-0472">Membrane</keyword>
<organism evidence="2 3">
    <name type="scientific">Streptomyces lavendofoliae</name>
    <dbReference type="NCBI Taxonomy" id="67314"/>
    <lineage>
        <taxon>Bacteria</taxon>
        <taxon>Bacillati</taxon>
        <taxon>Actinomycetota</taxon>
        <taxon>Actinomycetes</taxon>
        <taxon>Kitasatosporales</taxon>
        <taxon>Streptomycetaceae</taxon>
        <taxon>Streptomyces</taxon>
    </lineage>
</organism>
<evidence type="ECO:0000256" key="1">
    <source>
        <dbReference type="SAM" id="Phobius"/>
    </source>
</evidence>
<evidence type="ECO:0000313" key="3">
    <source>
        <dbReference type="Proteomes" id="UP000636661"/>
    </source>
</evidence>
<comment type="caution">
    <text evidence="2">The sequence shown here is derived from an EMBL/GenBank/DDBJ whole genome shotgun (WGS) entry which is preliminary data.</text>
</comment>
<proteinExistence type="predicted"/>
<gene>
    <name evidence="2" type="ORF">GCM10010274_46820</name>
</gene>
<evidence type="ECO:0000313" key="2">
    <source>
        <dbReference type="EMBL" id="GGU52526.1"/>
    </source>
</evidence>
<dbReference type="Proteomes" id="UP000636661">
    <property type="component" value="Unassembled WGS sequence"/>
</dbReference>
<name>A0A918I122_9ACTN</name>
<reference evidence="2" key="1">
    <citation type="journal article" date="2014" name="Int. J. Syst. Evol. Microbiol.">
        <title>Complete genome sequence of Corynebacterium casei LMG S-19264T (=DSM 44701T), isolated from a smear-ripened cheese.</title>
        <authorList>
            <consortium name="US DOE Joint Genome Institute (JGI-PGF)"/>
            <person name="Walter F."/>
            <person name="Albersmeier A."/>
            <person name="Kalinowski J."/>
            <person name="Ruckert C."/>
        </authorList>
    </citation>
    <scope>NUCLEOTIDE SEQUENCE</scope>
    <source>
        <strain evidence="2">JCM 4391</strain>
    </source>
</reference>
<keyword evidence="1" id="KW-0812">Transmembrane</keyword>
<accession>A0A918I122</accession>
<protein>
    <submittedName>
        <fullName evidence="2">Uncharacterized protein</fullName>
    </submittedName>
</protein>
<dbReference type="EMBL" id="BMTP01000012">
    <property type="protein sequence ID" value="GGU52526.1"/>
    <property type="molecule type" value="Genomic_DNA"/>
</dbReference>
<keyword evidence="1" id="KW-1133">Transmembrane helix</keyword>